<dbReference type="PROSITE" id="PS00894">
    <property type="entry name" value="HTH_DEOR_1"/>
    <property type="match status" value="1"/>
</dbReference>
<feature type="domain" description="HTH deoR-type" evidence="4">
    <location>
        <begin position="45"/>
        <end position="105"/>
    </location>
</feature>
<evidence type="ECO:0000256" key="2">
    <source>
        <dbReference type="ARBA" id="ARBA00023125"/>
    </source>
</evidence>
<keyword evidence="3" id="KW-0804">Transcription</keyword>
<dbReference type="SUPFAM" id="SSF100950">
    <property type="entry name" value="NagB/RpiA/CoA transferase-like"/>
    <property type="match status" value="1"/>
</dbReference>
<dbReference type="AlphaFoldDB" id="A0A7G7XYE7"/>
<dbReference type="Pfam" id="PF00455">
    <property type="entry name" value="DeoRC"/>
    <property type="match status" value="1"/>
</dbReference>
<keyword evidence="2" id="KW-0238">DNA-binding</keyword>
<organism evidence="5">
    <name type="scientific">Burkholderia gladioli</name>
    <name type="common">Pseudomonas marginata</name>
    <name type="synonym">Phytomonas marginata</name>
    <dbReference type="NCBI Taxonomy" id="28095"/>
    <lineage>
        <taxon>Bacteria</taxon>
        <taxon>Pseudomonadati</taxon>
        <taxon>Pseudomonadota</taxon>
        <taxon>Betaproteobacteria</taxon>
        <taxon>Burkholderiales</taxon>
        <taxon>Burkholderiaceae</taxon>
        <taxon>Burkholderia</taxon>
    </lineage>
</organism>
<dbReference type="InterPro" id="IPR001034">
    <property type="entry name" value="DeoR_HTH"/>
</dbReference>
<dbReference type="InterPro" id="IPR018356">
    <property type="entry name" value="Tscrpt_reg_HTH_DeoR_CS"/>
</dbReference>
<sequence>MDRKNGTRKVDVFTSVCYKYDIPTGLPRPAPHATGRQDTGMETRKGERIRTLMNVLQGQNAIHLREVAELFDVSEMTIRRDLADNPHGLSLIGGYVTRHFDAQRSDIGEYLISAENHRQTEQKRRIGKLAAQFVKTGDTIFVDCGSTTPFLIDFIPDELEFTAVCNSLNVFAKLQQKPHCSVILCGGVYHRKNMVFESVAEIGILDTVRVSKAFISAAGVSERCGVTCFNFHEVDAKKKVMQRAQNRFLLVDHSKFDEVRAAYFAELTDFHYVISDAQPNPRYESSLREHGIALVT</sequence>
<reference evidence="5" key="1">
    <citation type="journal article" date="2020" name="Angew. Chem. Int. Ed.">
        <title>Food-Poisoning Bacteria Employ a Citrate Synthase and a Type II NRPS to Synthesize Bolaamphiphilic Lipopeptide Antibiotics.</title>
        <authorList>
            <person name="Dose B."/>
            <person name="Ross C."/>
            <person name="Niehs S.P."/>
            <person name="Scherlach K."/>
            <person name="Bauer J.P."/>
            <person name="Hertweck C."/>
        </authorList>
    </citation>
    <scope>NUCLEOTIDE SEQUENCE</scope>
    <source>
        <strain evidence="5">HKI0521</strain>
    </source>
</reference>
<dbReference type="SMART" id="SM01134">
    <property type="entry name" value="DeoRC"/>
    <property type="match status" value="1"/>
</dbReference>
<evidence type="ECO:0000256" key="1">
    <source>
        <dbReference type="ARBA" id="ARBA00023015"/>
    </source>
</evidence>
<name>A0A7G7XYE7_BURGA</name>
<dbReference type="InterPro" id="IPR036390">
    <property type="entry name" value="WH_DNA-bd_sf"/>
</dbReference>
<evidence type="ECO:0000256" key="3">
    <source>
        <dbReference type="ARBA" id="ARBA00023163"/>
    </source>
</evidence>
<dbReference type="GO" id="GO:0003677">
    <property type="term" value="F:DNA binding"/>
    <property type="evidence" value="ECO:0007669"/>
    <property type="project" value="UniProtKB-KW"/>
</dbReference>
<evidence type="ECO:0000259" key="4">
    <source>
        <dbReference type="PROSITE" id="PS51000"/>
    </source>
</evidence>
<dbReference type="EMBL" id="MT844061">
    <property type="protein sequence ID" value="QNH85857.1"/>
    <property type="molecule type" value="Genomic_DNA"/>
</dbReference>
<dbReference type="SUPFAM" id="SSF46785">
    <property type="entry name" value="Winged helix' DNA-binding domain"/>
    <property type="match status" value="1"/>
</dbReference>
<dbReference type="PANTHER" id="PTHR30363:SF8">
    <property type="entry name" value="DEOXYRIBOSE OPERON REPRESSOR"/>
    <property type="match status" value="1"/>
</dbReference>
<dbReference type="Pfam" id="PF08220">
    <property type="entry name" value="HTH_DeoR"/>
    <property type="match status" value="1"/>
</dbReference>
<dbReference type="Gene3D" id="3.40.50.1360">
    <property type="match status" value="1"/>
</dbReference>
<dbReference type="InterPro" id="IPR014036">
    <property type="entry name" value="DeoR-like_C"/>
</dbReference>
<dbReference type="PROSITE" id="PS51000">
    <property type="entry name" value="HTH_DEOR_2"/>
    <property type="match status" value="1"/>
</dbReference>
<gene>
    <name evidence="5" type="primary">boly</name>
</gene>
<dbReference type="NCBIfam" id="NF007961">
    <property type="entry name" value="PRK10681.1"/>
    <property type="match status" value="1"/>
</dbReference>
<dbReference type="SMART" id="SM00420">
    <property type="entry name" value="HTH_DEOR"/>
    <property type="match status" value="1"/>
</dbReference>
<dbReference type="PANTHER" id="PTHR30363">
    <property type="entry name" value="HTH-TYPE TRANSCRIPTIONAL REGULATOR SRLR-RELATED"/>
    <property type="match status" value="1"/>
</dbReference>
<dbReference type="InterPro" id="IPR037171">
    <property type="entry name" value="NagB/RpiA_transferase-like"/>
</dbReference>
<dbReference type="GO" id="GO:0003700">
    <property type="term" value="F:DNA-binding transcription factor activity"/>
    <property type="evidence" value="ECO:0007669"/>
    <property type="project" value="InterPro"/>
</dbReference>
<evidence type="ECO:0000313" key="5">
    <source>
        <dbReference type="EMBL" id="QNH85857.1"/>
    </source>
</evidence>
<dbReference type="InterPro" id="IPR050313">
    <property type="entry name" value="Carb_Metab_HTH_regulators"/>
</dbReference>
<accession>A0A7G7XYE7</accession>
<protein>
    <submittedName>
        <fullName evidence="5">BolY</fullName>
    </submittedName>
</protein>
<keyword evidence="1" id="KW-0805">Transcription regulation</keyword>
<proteinExistence type="predicted"/>